<dbReference type="EMBL" id="JAFCMP010000515">
    <property type="protein sequence ID" value="KAG5178446.1"/>
    <property type="molecule type" value="Genomic_DNA"/>
</dbReference>
<reference evidence="2" key="1">
    <citation type="submission" date="2021-02" db="EMBL/GenBank/DDBJ databases">
        <title>First Annotated Genome of the Yellow-green Alga Tribonema minus.</title>
        <authorList>
            <person name="Mahan K.M."/>
        </authorList>
    </citation>
    <scope>NUCLEOTIDE SEQUENCE</scope>
    <source>
        <strain evidence="2">UTEX B ZZ1240</strain>
    </source>
</reference>
<evidence type="ECO:0000313" key="2">
    <source>
        <dbReference type="EMBL" id="KAG5178446.1"/>
    </source>
</evidence>
<accession>A0A835YP45</accession>
<evidence type="ECO:0000256" key="1">
    <source>
        <dbReference type="SAM" id="MobiDB-lite"/>
    </source>
</evidence>
<feature type="compositionally biased region" description="Basic and acidic residues" evidence="1">
    <location>
        <begin position="88"/>
        <end position="107"/>
    </location>
</feature>
<feature type="compositionally biased region" description="Gly residues" evidence="1">
    <location>
        <begin position="187"/>
        <end position="212"/>
    </location>
</feature>
<organism evidence="2 3">
    <name type="scientific">Tribonema minus</name>
    <dbReference type="NCBI Taxonomy" id="303371"/>
    <lineage>
        <taxon>Eukaryota</taxon>
        <taxon>Sar</taxon>
        <taxon>Stramenopiles</taxon>
        <taxon>Ochrophyta</taxon>
        <taxon>PX clade</taxon>
        <taxon>Xanthophyceae</taxon>
        <taxon>Tribonematales</taxon>
        <taxon>Tribonemataceae</taxon>
        <taxon>Tribonema</taxon>
    </lineage>
</organism>
<name>A0A835YP45_9STRA</name>
<dbReference type="Proteomes" id="UP000664859">
    <property type="component" value="Unassembled WGS sequence"/>
</dbReference>
<feature type="compositionally biased region" description="Low complexity" evidence="1">
    <location>
        <begin position="130"/>
        <end position="163"/>
    </location>
</feature>
<protein>
    <submittedName>
        <fullName evidence="2">Uncharacterized protein</fullName>
    </submittedName>
</protein>
<proteinExistence type="predicted"/>
<dbReference type="AlphaFoldDB" id="A0A835YP45"/>
<gene>
    <name evidence="2" type="ORF">JKP88DRAFT_264656</name>
</gene>
<sequence length="293" mass="27744">MWMPCAAAAPAAAAAAPHAFGPSASPHGVSPGAPVSFNFNGAAAPHPRAGMHAPPMAHWQPGLAYGGSGYLPYGCGSALPFSAARGGSSERESPPLHARDARVHGDSADGGDGSGGGGGGSGIMLPKLEASSADVAAAGATSMKRQGSSSGSDGSSGSDSSGSALRSPARKRRSVQQAQMLTEPCSGLGGGSSSGGGGGGGVGGGSGGGGSVQSGNESGSSEHGLSESSGEICNSRAFANAARSSAAACGGGGSGGADTKLDVSAAQGLAQAAGGRHSRHRRELLALHDVCAA</sequence>
<keyword evidence="3" id="KW-1185">Reference proteome</keyword>
<feature type="region of interest" description="Disordered" evidence="1">
    <location>
        <begin position="83"/>
        <end position="228"/>
    </location>
</feature>
<feature type="compositionally biased region" description="Low complexity" evidence="1">
    <location>
        <begin position="213"/>
        <end position="228"/>
    </location>
</feature>
<feature type="compositionally biased region" description="Gly residues" evidence="1">
    <location>
        <begin position="108"/>
        <end position="122"/>
    </location>
</feature>
<comment type="caution">
    <text evidence="2">The sequence shown here is derived from an EMBL/GenBank/DDBJ whole genome shotgun (WGS) entry which is preliminary data.</text>
</comment>
<evidence type="ECO:0000313" key="3">
    <source>
        <dbReference type="Proteomes" id="UP000664859"/>
    </source>
</evidence>